<organism evidence="1 2">
    <name type="scientific">Spirosoma foliorum</name>
    <dbReference type="NCBI Taxonomy" id="2710596"/>
    <lineage>
        <taxon>Bacteria</taxon>
        <taxon>Pseudomonadati</taxon>
        <taxon>Bacteroidota</taxon>
        <taxon>Cytophagia</taxon>
        <taxon>Cytophagales</taxon>
        <taxon>Cytophagaceae</taxon>
        <taxon>Spirosoma</taxon>
    </lineage>
</organism>
<evidence type="ECO:0000313" key="2">
    <source>
        <dbReference type="Proteomes" id="UP000515369"/>
    </source>
</evidence>
<keyword evidence="2" id="KW-1185">Reference proteome</keyword>
<dbReference type="EMBL" id="CP059732">
    <property type="protein sequence ID" value="QMW03997.1"/>
    <property type="molecule type" value="Genomic_DNA"/>
</dbReference>
<reference evidence="1 2" key="1">
    <citation type="submission" date="2020-07" db="EMBL/GenBank/DDBJ databases">
        <title>Spirosoma foliorum sp. nov., isolated from the leaves on the Nejang mountain Korea, Republic of.</title>
        <authorList>
            <person name="Ho H."/>
            <person name="Lee Y.-J."/>
            <person name="Nurcahyanto D.-A."/>
            <person name="Kim S.-G."/>
        </authorList>
    </citation>
    <scope>NUCLEOTIDE SEQUENCE [LARGE SCALE GENOMIC DNA]</scope>
    <source>
        <strain evidence="1 2">PL0136</strain>
    </source>
</reference>
<dbReference type="RefSeq" id="WP_182461253.1">
    <property type="nucleotide sequence ID" value="NZ_CP059732.1"/>
</dbReference>
<sequence length="119" mass="13420">MTDVNLHDAEVMGIEHDEDNKELVLKTVLPSGEKCQVIFQSVEWWELCSFGVQNVLFSIAPFDKHSLTKAIIDDQDIPDQYVQLVNEGHYVLFVIKASIGLEGWVIAKKMHIGPVAEKV</sequence>
<accession>A0A7G5GYQ5</accession>
<name>A0A7G5GYQ5_9BACT</name>
<proteinExistence type="predicted"/>
<dbReference type="KEGG" id="sfol:H3H32_03300"/>
<protein>
    <submittedName>
        <fullName evidence="1">Uncharacterized protein</fullName>
    </submittedName>
</protein>
<dbReference type="Proteomes" id="UP000515369">
    <property type="component" value="Chromosome"/>
</dbReference>
<dbReference type="AlphaFoldDB" id="A0A7G5GYQ5"/>
<gene>
    <name evidence="1" type="ORF">H3H32_03300</name>
</gene>
<evidence type="ECO:0000313" key="1">
    <source>
        <dbReference type="EMBL" id="QMW03997.1"/>
    </source>
</evidence>